<accession>A0A1Q9LMJ6</accession>
<dbReference type="AlphaFoldDB" id="A0A1Q9LMJ6"/>
<evidence type="ECO:0000313" key="4">
    <source>
        <dbReference type="Proteomes" id="UP000186040"/>
    </source>
</evidence>
<dbReference type="STRING" id="1193682.BJP25_17290"/>
<gene>
    <name evidence="3" type="ORF">BJP25_17290</name>
</gene>
<name>A0A1Q9LMJ6_9PSEU</name>
<dbReference type="OrthoDB" id="9812672at2"/>
<protein>
    <submittedName>
        <fullName evidence="3">Acetylxylan esterase</fullName>
    </submittedName>
</protein>
<evidence type="ECO:0000313" key="3">
    <source>
        <dbReference type="EMBL" id="OLR93241.1"/>
    </source>
</evidence>
<dbReference type="SUPFAM" id="SSF53474">
    <property type="entry name" value="alpha/beta-Hydrolases"/>
    <property type="match status" value="1"/>
</dbReference>
<keyword evidence="4" id="KW-1185">Reference proteome</keyword>
<sequence>MKLRALLLATATMAAALVATTPPAQAVAPSWSAPGPYAVTVEIGLVTTVYRPARMQGRHPVIIWGNGTGGIPGVYTGLLRHLASHGFIVAAANTPMSNSGLEMLAGAAWLRAEDSRRGSAYYGHVDIEHVGAAGHSQGGAGAIVAGADPLVDTTVALEPGPLADPAKLHGPALYLAGSEDTIVNPDLLVKPLYARTTQVPAVYAELAGADHFTPLPDGGGFRGVITAWFRYNLSGDQQAAAEFTTPCGLCTSPGWTEVDRNALAGG</sequence>
<dbReference type="Proteomes" id="UP000186040">
    <property type="component" value="Unassembled WGS sequence"/>
</dbReference>
<feature type="signal peptide" evidence="1">
    <location>
        <begin position="1"/>
        <end position="26"/>
    </location>
</feature>
<dbReference type="RefSeq" id="WP_075974945.1">
    <property type="nucleotide sequence ID" value="NZ_MKQR01000011.1"/>
</dbReference>
<feature type="domain" description="PET hydrolase/cutinase-like" evidence="2">
    <location>
        <begin position="75"/>
        <end position="237"/>
    </location>
</feature>
<comment type="caution">
    <text evidence="3">The sequence shown here is derived from an EMBL/GenBank/DDBJ whole genome shotgun (WGS) entry which is preliminary data.</text>
</comment>
<feature type="chain" id="PRO_5012277187" evidence="1">
    <location>
        <begin position="27"/>
        <end position="266"/>
    </location>
</feature>
<reference evidence="3 4" key="1">
    <citation type="submission" date="2016-10" db="EMBL/GenBank/DDBJ databases">
        <title>The Draft Genome Sequence of Actinokineospora bangkokensis 44EHWT reveals the biosynthetic pathway of antifungal compounds Thailandins with unusual extender unit butylmalonyl-CoA.</title>
        <authorList>
            <person name="Greule A."/>
            <person name="Intra B."/>
            <person name="Flemming S."/>
            <person name="Rommel M.G."/>
            <person name="Panbangred W."/>
            <person name="Bechthold A."/>
        </authorList>
    </citation>
    <scope>NUCLEOTIDE SEQUENCE [LARGE SCALE GENOMIC DNA]</scope>
    <source>
        <strain evidence="3 4">44EHW</strain>
    </source>
</reference>
<dbReference type="Gene3D" id="3.40.50.1820">
    <property type="entry name" value="alpha/beta hydrolase"/>
    <property type="match status" value="1"/>
</dbReference>
<dbReference type="PANTHER" id="PTHR33428:SF14">
    <property type="entry name" value="CARBOXYLESTERASE TYPE B DOMAIN-CONTAINING PROTEIN"/>
    <property type="match status" value="1"/>
</dbReference>
<dbReference type="EMBL" id="MKQR01000011">
    <property type="protein sequence ID" value="OLR93241.1"/>
    <property type="molecule type" value="Genomic_DNA"/>
</dbReference>
<proteinExistence type="predicted"/>
<dbReference type="Pfam" id="PF12740">
    <property type="entry name" value="PETase"/>
    <property type="match status" value="1"/>
</dbReference>
<dbReference type="PANTHER" id="PTHR33428">
    <property type="entry name" value="CHLOROPHYLLASE-2, CHLOROPLASTIC"/>
    <property type="match status" value="1"/>
</dbReference>
<evidence type="ECO:0000256" key="1">
    <source>
        <dbReference type="SAM" id="SignalP"/>
    </source>
</evidence>
<dbReference type="InterPro" id="IPR029058">
    <property type="entry name" value="AB_hydrolase_fold"/>
</dbReference>
<keyword evidence="1" id="KW-0732">Signal</keyword>
<dbReference type="InterPro" id="IPR041127">
    <property type="entry name" value="PET_hydrolase/cutinase-like"/>
</dbReference>
<organism evidence="3 4">
    <name type="scientific">Actinokineospora bangkokensis</name>
    <dbReference type="NCBI Taxonomy" id="1193682"/>
    <lineage>
        <taxon>Bacteria</taxon>
        <taxon>Bacillati</taxon>
        <taxon>Actinomycetota</taxon>
        <taxon>Actinomycetes</taxon>
        <taxon>Pseudonocardiales</taxon>
        <taxon>Pseudonocardiaceae</taxon>
        <taxon>Actinokineospora</taxon>
    </lineage>
</organism>
<evidence type="ECO:0000259" key="2">
    <source>
        <dbReference type="Pfam" id="PF12740"/>
    </source>
</evidence>